<keyword evidence="3" id="KW-1185">Reference proteome</keyword>
<evidence type="ECO:0000313" key="3">
    <source>
        <dbReference type="Proteomes" id="UP000030528"/>
    </source>
</evidence>
<evidence type="ECO:0000313" key="2">
    <source>
        <dbReference type="EMBL" id="KGX92668.1"/>
    </source>
</evidence>
<comment type="caution">
    <text evidence="2">The sequence shown here is derived from an EMBL/GenBank/DDBJ whole genome shotgun (WGS) entry which is preliminary data.</text>
</comment>
<dbReference type="Pfam" id="PF12758">
    <property type="entry name" value="DUF3813"/>
    <property type="match status" value="1"/>
</dbReference>
<accession>A0A0A5GN48</accession>
<feature type="region of interest" description="Disordered" evidence="1">
    <location>
        <begin position="1"/>
        <end position="23"/>
    </location>
</feature>
<dbReference type="InterPro" id="IPR024217">
    <property type="entry name" value="DUF3813"/>
</dbReference>
<name>A0A0A5GN48_9BACI</name>
<organism evidence="2 3">
    <name type="scientific">Pontibacillus halophilus JSM 076056 = DSM 19796</name>
    <dbReference type="NCBI Taxonomy" id="1385510"/>
    <lineage>
        <taxon>Bacteria</taxon>
        <taxon>Bacillati</taxon>
        <taxon>Bacillota</taxon>
        <taxon>Bacilli</taxon>
        <taxon>Bacillales</taxon>
        <taxon>Bacillaceae</taxon>
        <taxon>Pontibacillus</taxon>
    </lineage>
</organism>
<protein>
    <submittedName>
        <fullName evidence="2">Uncharacterized protein</fullName>
    </submittedName>
</protein>
<gene>
    <name evidence="2" type="ORF">N781_15230</name>
</gene>
<reference evidence="2 3" key="1">
    <citation type="submission" date="2013-08" db="EMBL/GenBank/DDBJ databases">
        <authorList>
            <person name="Huang J."/>
            <person name="Wang G."/>
        </authorList>
    </citation>
    <scope>NUCLEOTIDE SEQUENCE [LARGE SCALE GENOMIC DNA]</scope>
    <source>
        <strain evidence="2 3">JSM 076056</strain>
    </source>
</reference>
<feature type="compositionally biased region" description="Low complexity" evidence="1">
    <location>
        <begin position="41"/>
        <end position="51"/>
    </location>
</feature>
<dbReference type="AlphaFoldDB" id="A0A0A5GN48"/>
<sequence>MENNFLKGAKNAMGKLTGRNEQGQACNENDMSIANHAVEAAKANASNEEQAQLNEFQQQMDRNHTKG</sequence>
<evidence type="ECO:0000256" key="1">
    <source>
        <dbReference type="SAM" id="MobiDB-lite"/>
    </source>
</evidence>
<feature type="region of interest" description="Disordered" evidence="1">
    <location>
        <begin position="41"/>
        <end position="67"/>
    </location>
</feature>
<dbReference type="RefSeq" id="WP_026800218.1">
    <property type="nucleotide sequence ID" value="NZ_AULI01000007.1"/>
</dbReference>
<dbReference type="EMBL" id="AVPE01000005">
    <property type="protein sequence ID" value="KGX92668.1"/>
    <property type="molecule type" value="Genomic_DNA"/>
</dbReference>
<dbReference type="Proteomes" id="UP000030528">
    <property type="component" value="Unassembled WGS sequence"/>
</dbReference>
<proteinExistence type="predicted"/>